<evidence type="ECO:0000313" key="5">
    <source>
        <dbReference type="Proteomes" id="UP000215261"/>
    </source>
</evidence>
<dbReference type="SMART" id="SM01234">
    <property type="entry name" value="Haemolytic"/>
    <property type="match status" value="1"/>
</dbReference>
<comment type="function">
    <text evidence="1">Could be involved in insertion of integral membrane proteins into the membrane.</text>
</comment>
<dbReference type="KEGG" id="lagl:BEN83_02570"/>
<keyword evidence="1" id="KW-0472">Membrane</keyword>
<dbReference type="HAMAP" id="MF_00386">
    <property type="entry name" value="UPF0161_YidD"/>
    <property type="match status" value="1"/>
</dbReference>
<reference evidence="3" key="3">
    <citation type="submission" date="2017-12" db="EMBL/GenBank/DDBJ databases">
        <authorList>
            <person name="Hurst M.R.H."/>
        </authorList>
    </citation>
    <scope>NUCLEOTIDE SEQUENCE [LARGE SCALE GENOMIC DNA]</scope>
    <source>
        <strain evidence="3">268A</strain>
    </source>
</reference>
<dbReference type="Proteomes" id="UP000215261">
    <property type="component" value="Unassembled WGS sequence"/>
</dbReference>
<evidence type="ECO:0000313" key="6">
    <source>
        <dbReference type="Proteomes" id="UP000234579"/>
    </source>
</evidence>
<comment type="similarity">
    <text evidence="1">Belongs to the UPF0161 family.</text>
</comment>
<evidence type="ECO:0000313" key="2">
    <source>
        <dbReference type="EMBL" id="OXS41070.1"/>
    </source>
</evidence>
<dbReference type="EMBL" id="LUGO01000035">
    <property type="protein sequence ID" value="OXS41070.1"/>
    <property type="molecule type" value="Genomic_DNA"/>
</dbReference>
<comment type="subcellular location">
    <subcellularLocation>
        <location evidence="1">Cell membrane</location>
        <topology evidence="1">Peripheral membrane protein</topology>
        <orientation evidence="1">Cytoplasmic side</orientation>
    </subcellularLocation>
</comment>
<evidence type="ECO:0000313" key="4">
    <source>
        <dbReference type="EMBL" id="UXC64185.1"/>
    </source>
</evidence>
<dbReference type="Pfam" id="PF01809">
    <property type="entry name" value="YidD"/>
    <property type="match status" value="1"/>
</dbReference>
<proteinExistence type="inferred from homology"/>
<reference evidence="2 5" key="1">
    <citation type="submission" date="2016-03" db="EMBL/GenBank/DDBJ databases">
        <title>Sequencing of Lactobacillus Species from Commercial Turkeys.</title>
        <authorList>
            <person name="Johnson T.J."/>
            <person name="Youmans B.P."/>
            <person name="Case K.A."/>
        </authorList>
    </citation>
    <scope>NUCLEOTIDE SEQUENCE [LARGE SCALE GENOMIC DNA]</scope>
    <source>
        <strain evidence="2 5">UMNLA1</strain>
    </source>
</reference>
<dbReference type="EMBL" id="PKGI01000004">
    <property type="protein sequence ID" value="PLA77414.1"/>
    <property type="molecule type" value="Genomic_DNA"/>
</dbReference>
<evidence type="ECO:0000313" key="3">
    <source>
        <dbReference type="EMBL" id="PLA77414.1"/>
    </source>
</evidence>
<organism evidence="2 5">
    <name type="scientific">Ligilactobacillus agilis</name>
    <dbReference type="NCBI Taxonomy" id="1601"/>
    <lineage>
        <taxon>Bacteria</taxon>
        <taxon>Bacillati</taxon>
        <taxon>Bacillota</taxon>
        <taxon>Bacilli</taxon>
        <taxon>Lactobacillales</taxon>
        <taxon>Lactobacillaceae</taxon>
        <taxon>Ligilactobacillus</taxon>
    </lineage>
</organism>
<dbReference type="Proteomes" id="UP001058429">
    <property type="component" value="Chromosome"/>
</dbReference>
<dbReference type="GO" id="GO:0005886">
    <property type="term" value="C:plasma membrane"/>
    <property type="evidence" value="ECO:0007669"/>
    <property type="project" value="UniProtKB-SubCell"/>
</dbReference>
<dbReference type="NCBIfam" id="TIGR00278">
    <property type="entry name" value="membrane protein insertion efficiency factor YidD"/>
    <property type="match status" value="1"/>
</dbReference>
<keyword evidence="1" id="KW-1003">Cell membrane</keyword>
<dbReference type="GeneID" id="75136984"/>
<dbReference type="RefSeq" id="WP_089144869.1">
    <property type="nucleotide sequence ID" value="NZ_BLAM01000056.1"/>
</dbReference>
<gene>
    <name evidence="4" type="primary">yidD</name>
    <name evidence="2" type="ORF">AYP69_03625</name>
    <name evidence="3" type="ORF">CYR79_00960</name>
    <name evidence="4" type="ORF">N4562_03980</name>
</gene>
<dbReference type="InterPro" id="IPR002696">
    <property type="entry name" value="Membr_insert_effic_factor_YidD"/>
</dbReference>
<dbReference type="PANTHER" id="PTHR33383:SF1">
    <property type="entry name" value="MEMBRANE PROTEIN INSERTION EFFICIENCY FACTOR-RELATED"/>
    <property type="match status" value="1"/>
</dbReference>
<reference evidence="6" key="2">
    <citation type="submission" date="2017-12" db="EMBL/GenBank/DDBJ databases">
        <authorList>
            <person name="Christensen H."/>
        </authorList>
    </citation>
    <scope>NUCLEOTIDE SEQUENCE [LARGE SCALE GENOMIC DNA]</scope>
    <source>
        <strain evidence="6">268A</strain>
    </source>
</reference>
<protein>
    <recommendedName>
        <fullName evidence="1">Putative membrane protein insertion efficiency factor</fullName>
    </recommendedName>
</protein>
<name>A0A226RB98_9LACO</name>
<dbReference type="Proteomes" id="UP000234579">
    <property type="component" value="Unassembled WGS sequence"/>
</dbReference>
<sequence>MTVSKLLKGILIGLIRFYKGWISPLFPPSCRYYPTCSTYTIVAIEKHGPILGLIMGFSRILRCNPFVPGGIDYVPDKFSLRRNPDKTYREIKSDKE</sequence>
<dbReference type="PANTHER" id="PTHR33383">
    <property type="entry name" value="MEMBRANE PROTEIN INSERTION EFFICIENCY FACTOR-RELATED"/>
    <property type="match status" value="1"/>
</dbReference>
<evidence type="ECO:0000256" key="1">
    <source>
        <dbReference type="HAMAP-Rule" id="MF_00386"/>
    </source>
</evidence>
<dbReference type="EMBL" id="CP104396">
    <property type="protein sequence ID" value="UXC64185.1"/>
    <property type="molecule type" value="Genomic_DNA"/>
</dbReference>
<reference evidence="4" key="4">
    <citation type="submission" date="2022-09" db="EMBL/GenBank/DDBJ databases">
        <title>Complete genome of Ligilactobacillus agilis AM_LB6, isolated from chicken feces.</title>
        <authorList>
            <person name="den Bakker H.C."/>
            <person name="Mann A."/>
        </authorList>
    </citation>
    <scope>NUCLEOTIDE SEQUENCE</scope>
    <source>
        <strain evidence="4">AM_LB6</strain>
    </source>
</reference>
<accession>A0A226RB98</accession>
<dbReference type="AlphaFoldDB" id="A0A226RB98"/>